<name>A0A3N4KC08_9PEZI</name>
<keyword evidence="6" id="KW-0472">Membrane</keyword>
<feature type="region of interest" description="Disordered" evidence="7">
    <location>
        <begin position="314"/>
        <end position="338"/>
    </location>
</feature>
<feature type="compositionally biased region" description="Basic and acidic residues" evidence="7">
    <location>
        <begin position="324"/>
        <end position="338"/>
    </location>
</feature>
<evidence type="ECO:0000313" key="8">
    <source>
        <dbReference type="EMBL" id="RPB06998.1"/>
    </source>
</evidence>
<evidence type="ECO:0000256" key="3">
    <source>
        <dbReference type="ARBA" id="ARBA00004370"/>
    </source>
</evidence>
<evidence type="ECO:0000256" key="1">
    <source>
        <dbReference type="ARBA" id="ARBA00004173"/>
    </source>
</evidence>
<dbReference type="GO" id="GO:0016020">
    <property type="term" value="C:membrane"/>
    <property type="evidence" value="ECO:0007669"/>
    <property type="project" value="UniProtKB-SubCell"/>
</dbReference>
<sequence>MQMALIQFIPRPPDRLQRLRTNETYSLRLDRSEGEITIDKDFFGHTQLYPTTGQIVADIVAVCGLNGHPYGSWAAKANHDGNKRMWLRHFLPNSLPQCRTMVYGYNSNLQHQSRHSIQDYVDTFLEELEKTRNTKERERPIILIGHSFGGIVIAHGQLGGCSLISNIKGIVFFGTPHRGLVVDDLLAMIGDQSSRVKMVQDLSPDSPVLYATLEKFIKICKQKRWGIVSFREREQTRKLVQDKHGVWARTGDYYTAVESESLILNLPSSIEETLPAEGDHSTMVKFEHEHHATFTSLIRKLRELIFKEGHSRRLRSTPVSGSDSEVKRRIGKRTKTDS</sequence>
<organism evidence="8 9">
    <name type="scientific">Morchella conica CCBAS932</name>
    <dbReference type="NCBI Taxonomy" id="1392247"/>
    <lineage>
        <taxon>Eukaryota</taxon>
        <taxon>Fungi</taxon>
        <taxon>Dikarya</taxon>
        <taxon>Ascomycota</taxon>
        <taxon>Pezizomycotina</taxon>
        <taxon>Pezizomycetes</taxon>
        <taxon>Pezizales</taxon>
        <taxon>Morchellaceae</taxon>
        <taxon>Morchella</taxon>
    </lineage>
</organism>
<evidence type="ECO:0000313" key="9">
    <source>
        <dbReference type="Proteomes" id="UP000277580"/>
    </source>
</evidence>
<comment type="subcellular location">
    <subcellularLocation>
        <location evidence="2">Endoplasmic reticulum</location>
    </subcellularLocation>
    <subcellularLocation>
        <location evidence="3">Membrane</location>
    </subcellularLocation>
    <subcellularLocation>
        <location evidence="1">Mitochondrion</location>
    </subcellularLocation>
</comment>
<dbReference type="EMBL" id="ML119200">
    <property type="protein sequence ID" value="RPB06998.1"/>
    <property type="molecule type" value="Genomic_DNA"/>
</dbReference>
<gene>
    <name evidence="8" type="ORF">P167DRAFT_438881</name>
</gene>
<protein>
    <submittedName>
        <fullName evidence="8">Uncharacterized protein</fullName>
    </submittedName>
</protein>
<dbReference type="GO" id="GO:0005783">
    <property type="term" value="C:endoplasmic reticulum"/>
    <property type="evidence" value="ECO:0007669"/>
    <property type="project" value="UniProtKB-SubCell"/>
</dbReference>
<dbReference type="InterPro" id="IPR029058">
    <property type="entry name" value="AB_hydrolase_fold"/>
</dbReference>
<dbReference type="GO" id="GO:0005739">
    <property type="term" value="C:mitochondrion"/>
    <property type="evidence" value="ECO:0007669"/>
    <property type="project" value="UniProtKB-SubCell"/>
</dbReference>
<accession>A0A3N4KC08</accession>
<dbReference type="InParanoid" id="A0A3N4KC08"/>
<evidence type="ECO:0000256" key="6">
    <source>
        <dbReference type="ARBA" id="ARBA00023136"/>
    </source>
</evidence>
<keyword evidence="4" id="KW-0256">Endoplasmic reticulum</keyword>
<dbReference type="AlphaFoldDB" id="A0A3N4KC08"/>
<evidence type="ECO:0000256" key="4">
    <source>
        <dbReference type="ARBA" id="ARBA00022824"/>
    </source>
</evidence>
<dbReference type="PANTHER" id="PTHR48182">
    <property type="entry name" value="PROTEIN SERAC1"/>
    <property type="match status" value="1"/>
</dbReference>
<dbReference type="Proteomes" id="UP000277580">
    <property type="component" value="Unassembled WGS sequence"/>
</dbReference>
<evidence type="ECO:0000256" key="5">
    <source>
        <dbReference type="ARBA" id="ARBA00023128"/>
    </source>
</evidence>
<evidence type="ECO:0000256" key="7">
    <source>
        <dbReference type="SAM" id="MobiDB-lite"/>
    </source>
</evidence>
<dbReference type="PANTHER" id="PTHR48182:SF2">
    <property type="entry name" value="PROTEIN SERAC1"/>
    <property type="match status" value="1"/>
</dbReference>
<dbReference type="SUPFAM" id="SSF53474">
    <property type="entry name" value="alpha/beta-Hydrolases"/>
    <property type="match status" value="1"/>
</dbReference>
<keyword evidence="5" id="KW-0496">Mitochondrion</keyword>
<evidence type="ECO:0000256" key="2">
    <source>
        <dbReference type="ARBA" id="ARBA00004240"/>
    </source>
</evidence>
<dbReference type="InterPro" id="IPR052374">
    <property type="entry name" value="SERAC1"/>
</dbReference>
<keyword evidence="9" id="KW-1185">Reference proteome</keyword>
<dbReference type="Gene3D" id="3.40.50.1820">
    <property type="entry name" value="alpha/beta hydrolase"/>
    <property type="match status" value="1"/>
</dbReference>
<proteinExistence type="predicted"/>
<reference evidence="8 9" key="1">
    <citation type="journal article" date="2018" name="Nat. Ecol. Evol.">
        <title>Pezizomycetes genomes reveal the molecular basis of ectomycorrhizal truffle lifestyle.</title>
        <authorList>
            <person name="Murat C."/>
            <person name="Payen T."/>
            <person name="Noel B."/>
            <person name="Kuo A."/>
            <person name="Morin E."/>
            <person name="Chen J."/>
            <person name="Kohler A."/>
            <person name="Krizsan K."/>
            <person name="Balestrini R."/>
            <person name="Da Silva C."/>
            <person name="Montanini B."/>
            <person name="Hainaut M."/>
            <person name="Levati E."/>
            <person name="Barry K.W."/>
            <person name="Belfiori B."/>
            <person name="Cichocki N."/>
            <person name="Clum A."/>
            <person name="Dockter R.B."/>
            <person name="Fauchery L."/>
            <person name="Guy J."/>
            <person name="Iotti M."/>
            <person name="Le Tacon F."/>
            <person name="Lindquist E.A."/>
            <person name="Lipzen A."/>
            <person name="Malagnac F."/>
            <person name="Mello A."/>
            <person name="Molinier V."/>
            <person name="Miyauchi S."/>
            <person name="Poulain J."/>
            <person name="Riccioni C."/>
            <person name="Rubini A."/>
            <person name="Sitrit Y."/>
            <person name="Splivallo R."/>
            <person name="Traeger S."/>
            <person name="Wang M."/>
            <person name="Zifcakova L."/>
            <person name="Wipf D."/>
            <person name="Zambonelli A."/>
            <person name="Paolocci F."/>
            <person name="Nowrousian M."/>
            <person name="Ottonello S."/>
            <person name="Baldrian P."/>
            <person name="Spatafora J.W."/>
            <person name="Henrissat B."/>
            <person name="Nagy L.G."/>
            <person name="Aury J.M."/>
            <person name="Wincker P."/>
            <person name="Grigoriev I.V."/>
            <person name="Bonfante P."/>
            <person name="Martin F.M."/>
        </authorList>
    </citation>
    <scope>NUCLEOTIDE SEQUENCE [LARGE SCALE GENOMIC DNA]</scope>
    <source>
        <strain evidence="8 9">CCBAS932</strain>
    </source>
</reference>
<dbReference type="OrthoDB" id="1658288at2759"/>